<evidence type="ECO:0000313" key="6">
    <source>
        <dbReference type="EMBL" id="MBB3139898.1"/>
    </source>
</evidence>
<dbReference type="Pfam" id="PF00126">
    <property type="entry name" value="HTH_1"/>
    <property type="match status" value="1"/>
</dbReference>
<reference evidence="6 7" key="1">
    <citation type="submission" date="2020-08" db="EMBL/GenBank/DDBJ databases">
        <title>Genomic Encyclopedia of Type Strains, Phase III (KMG-III): the genomes of soil and plant-associated and newly described type strains.</title>
        <authorList>
            <person name="Whitman W."/>
        </authorList>
    </citation>
    <scope>NUCLEOTIDE SEQUENCE [LARGE SCALE GENOMIC DNA]</scope>
    <source>
        <strain evidence="6 7">CECT 5995</strain>
    </source>
</reference>
<dbReference type="InterPro" id="IPR058163">
    <property type="entry name" value="LysR-type_TF_proteobact-type"/>
</dbReference>
<dbReference type="GO" id="GO:0003700">
    <property type="term" value="F:DNA-binding transcription factor activity"/>
    <property type="evidence" value="ECO:0007669"/>
    <property type="project" value="InterPro"/>
</dbReference>
<comment type="caution">
    <text evidence="6">The sequence shown here is derived from an EMBL/GenBank/DDBJ whole genome shotgun (WGS) entry which is preliminary data.</text>
</comment>
<dbReference type="SUPFAM" id="SSF53850">
    <property type="entry name" value="Periplasmic binding protein-like II"/>
    <property type="match status" value="1"/>
</dbReference>
<dbReference type="InterPro" id="IPR036388">
    <property type="entry name" value="WH-like_DNA-bd_sf"/>
</dbReference>
<dbReference type="FunFam" id="1.10.10.10:FF:000038">
    <property type="entry name" value="Glycine cleavage system transcriptional activator"/>
    <property type="match status" value="1"/>
</dbReference>
<name>A0A7W5BWE7_9GAMM</name>
<organism evidence="6 7">
    <name type="scientific">Halomonas organivorans</name>
    <dbReference type="NCBI Taxonomy" id="257772"/>
    <lineage>
        <taxon>Bacteria</taxon>
        <taxon>Pseudomonadati</taxon>
        <taxon>Pseudomonadota</taxon>
        <taxon>Gammaproteobacteria</taxon>
        <taxon>Oceanospirillales</taxon>
        <taxon>Halomonadaceae</taxon>
        <taxon>Halomonas</taxon>
    </lineage>
</organism>
<feature type="domain" description="HTH lysR-type" evidence="5">
    <location>
        <begin position="27"/>
        <end position="84"/>
    </location>
</feature>
<dbReference type="GO" id="GO:0043565">
    <property type="term" value="F:sequence-specific DNA binding"/>
    <property type="evidence" value="ECO:0007669"/>
    <property type="project" value="TreeGrafter"/>
</dbReference>
<dbReference type="Pfam" id="PF03466">
    <property type="entry name" value="LysR_substrate"/>
    <property type="match status" value="1"/>
</dbReference>
<accession>A0A7W5BWE7</accession>
<evidence type="ECO:0000313" key="7">
    <source>
        <dbReference type="Proteomes" id="UP000525987"/>
    </source>
</evidence>
<evidence type="ECO:0000256" key="2">
    <source>
        <dbReference type="ARBA" id="ARBA00023015"/>
    </source>
</evidence>
<keyword evidence="3 6" id="KW-0238">DNA-binding</keyword>
<dbReference type="InterPro" id="IPR036390">
    <property type="entry name" value="WH_DNA-bd_sf"/>
</dbReference>
<keyword evidence="2" id="KW-0805">Transcription regulation</keyword>
<gene>
    <name evidence="6" type="ORF">FHR96_000745</name>
</gene>
<dbReference type="PANTHER" id="PTHR30537:SF74">
    <property type="entry name" value="HTH-TYPE TRANSCRIPTIONAL REGULATOR TRPI"/>
    <property type="match status" value="1"/>
</dbReference>
<sequence length="327" mass="36721">MKSTGHAENRKSFGYVVSERHRKRQLPPLAPLPAFEAAARHQSFSRAAEELHLTHGAISRAVAKLEQRLGVQLFVRRRRRVYLTLAGERLMRVTSDVLDRLDDAAETLRRHEGSSPILTVSCEPSLGMRWLMPRLGTFRTLNPDLNIDLRLAGGPIDLLESGCDAAIRHTSFVLPDRDVVTRLWPEYAGPVCAPICWETAIGRDLSRARWLHSRTRPEAWRDWQRESGYQGSPDSEQFFDHFFFALQAAVDRLGTAIGPLPLVDDDLRSGRLIAPMGMVATGYDYVLLTRDSPDADPRIARFSAWLMQQAQDLSAGTGHDSLATDSR</sequence>
<dbReference type="PRINTS" id="PR00039">
    <property type="entry name" value="HTHLYSR"/>
</dbReference>
<evidence type="ECO:0000259" key="5">
    <source>
        <dbReference type="PROSITE" id="PS50931"/>
    </source>
</evidence>
<proteinExistence type="inferred from homology"/>
<evidence type="ECO:0000256" key="1">
    <source>
        <dbReference type="ARBA" id="ARBA00009437"/>
    </source>
</evidence>
<dbReference type="GO" id="GO:0006351">
    <property type="term" value="P:DNA-templated transcription"/>
    <property type="evidence" value="ECO:0007669"/>
    <property type="project" value="TreeGrafter"/>
</dbReference>
<dbReference type="InterPro" id="IPR000847">
    <property type="entry name" value="LysR_HTH_N"/>
</dbReference>
<dbReference type="Gene3D" id="3.40.190.10">
    <property type="entry name" value="Periplasmic binding protein-like II"/>
    <property type="match status" value="2"/>
</dbReference>
<dbReference type="RefSeq" id="WP_183386312.1">
    <property type="nucleotide sequence ID" value="NZ_JACHXM010000002.1"/>
</dbReference>
<dbReference type="PANTHER" id="PTHR30537">
    <property type="entry name" value="HTH-TYPE TRANSCRIPTIONAL REGULATOR"/>
    <property type="match status" value="1"/>
</dbReference>
<keyword evidence="4" id="KW-0804">Transcription</keyword>
<dbReference type="PROSITE" id="PS50931">
    <property type="entry name" value="HTH_LYSR"/>
    <property type="match status" value="1"/>
</dbReference>
<dbReference type="AlphaFoldDB" id="A0A7W5BWE7"/>
<dbReference type="Gene3D" id="1.10.10.10">
    <property type="entry name" value="Winged helix-like DNA-binding domain superfamily/Winged helix DNA-binding domain"/>
    <property type="match status" value="1"/>
</dbReference>
<comment type="similarity">
    <text evidence="1">Belongs to the LysR transcriptional regulatory family.</text>
</comment>
<dbReference type="InterPro" id="IPR005119">
    <property type="entry name" value="LysR_subst-bd"/>
</dbReference>
<evidence type="ECO:0000256" key="4">
    <source>
        <dbReference type="ARBA" id="ARBA00023163"/>
    </source>
</evidence>
<dbReference type="EMBL" id="JACHXM010000002">
    <property type="protein sequence ID" value="MBB3139898.1"/>
    <property type="molecule type" value="Genomic_DNA"/>
</dbReference>
<evidence type="ECO:0000256" key="3">
    <source>
        <dbReference type="ARBA" id="ARBA00023125"/>
    </source>
</evidence>
<keyword evidence="7" id="KW-1185">Reference proteome</keyword>
<dbReference type="SUPFAM" id="SSF46785">
    <property type="entry name" value="Winged helix' DNA-binding domain"/>
    <property type="match status" value="1"/>
</dbReference>
<dbReference type="Proteomes" id="UP000525987">
    <property type="component" value="Unassembled WGS sequence"/>
</dbReference>
<protein>
    <submittedName>
        <fullName evidence="6">DNA-binding transcriptional LysR family regulator</fullName>
    </submittedName>
</protein>